<dbReference type="Proteomes" id="UP001519331">
    <property type="component" value="Unassembled WGS sequence"/>
</dbReference>
<dbReference type="PROSITE" id="PS51257">
    <property type="entry name" value="PROKAR_LIPOPROTEIN"/>
    <property type="match status" value="1"/>
</dbReference>
<feature type="transmembrane region" description="Helical" evidence="2">
    <location>
        <begin position="12"/>
        <end position="39"/>
    </location>
</feature>
<evidence type="ECO:0000313" key="4">
    <source>
        <dbReference type="EMBL" id="MBP2319042.1"/>
    </source>
</evidence>
<accession>A0ABS4T3K7</accession>
<evidence type="ECO:0000256" key="2">
    <source>
        <dbReference type="SAM" id="Phobius"/>
    </source>
</evidence>
<dbReference type="CDD" id="cd06530">
    <property type="entry name" value="S26_SPase_I"/>
    <property type="match status" value="1"/>
</dbReference>
<dbReference type="InterPro" id="IPR001733">
    <property type="entry name" value="Peptidase_S26B"/>
</dbReference>
<keyword evidence="2" id="KW-0812">Transmembrane</keyword>
<protein>
    <recommendedName>
        <fullName evidence="1">Signal peptidase I</fullName>
        <ecNumber evidence="1">3.4.21.89</ecNumber>
    </recommendedName>
</protein>
<feature type="domain" description="Peptidase S26" evidence="3">
    <location>
        <begin position="20"/>
        <end position="91"/>
    </location>
</feature>
<keyword evidence="4" id="KW-0378">Hydrolase</keyword>
<gene>
    <name evidence="4" type="ORF">JOF45_002061</name>
</gene>
<dbReference type="EC" id="3.4.21.89" evidence="1"/>
<keyword evidence="5" id="KW-1185">Reference proteome</keyword>
<dbReference type="Pfam" id="PF10502">
    <property type="entry name" value="Peptidase_S26"/>
    <property type="match status" value="1"/>
</dbReference>
<reference evidence="4 5" key="1">
    <citation type="submission" date="2021-03" db="EMBL/GenBank/DDBJ databases">
        <title>Sequencing the genomes of 1000 actinobacteria strains.</title>
        <authorList>
            <person name="Klenk H.-P."/>
        </authorList>
    </citation>
    <scope>NUCLEOTIDE SEQUENCE [LARGE SCALE GENOMIC DNA]</scope>
    <source>
        <strain evidence="4 5">DSM 12544</strain>
    </source>
</reference>
<feature type="transmembrane region" description="Helical" evidence="2">
    <location>
        <begin position="139"/>
        <end position="157"/>
    </location>
</feature>
<keyword evidence="2" id="KW-1133">Transmembrane helix</keyword>
<evidence type="ECO:0000256" key="1">
    <source>
        <dbReference type="NCBIfam" id="TIGR02228"/>
    </source>
</evidence>
<dbReference type="GO" id="GO:0016787">
    <property type="term" value="F:hydrolase activity"/>
    <property type="evidence" value="ECO:0007669"/>
    <property type="project" value="UniProtKB-KW"/>
</dbReference>
<dbReference type="EMBL" id="JAGINX010000001">
    <property type="protein sequence ID" value="MBP2319042.1"/>
    <property type="molecule type" value="Genomic_DNA"/>
</dbReference>
<dbReference type="InterPro" id="IPR019533">
    <property type="entry name" value="Peptidase_S26"/>
</dbReference>
<evidence type="ECO:0000259" key="3">
    <source>
        <dbReference type="Pfam" id="PF10502"/>
    </source>
</evidence>
<dbReference type="NCBIfam" id="TIGR02228">
    <property type="entry name" value="sigpep_I_arch"/>
    <property type="match status" value="1"/>
</dbReference>
<proteinExistence type="predicted"/>
<name>A0ABS4T3K7_9MICC</name>
<sequence length="162" mass="17812">MRFGRLIGEVLLWLASLVGLACILLVVLAWTFNISLIMFRTGSMEPTIPSGSVAVVREVPAESVERGEILTVDRPGQLPVTHRVIDVQPGDSSGERVIRMQGDANEVEDPHPYTITEARTYLTHVPHVANAVHQMSNPWVLGGVTLAASVLVGWAFWPRRHT</sequence>
<dbReference type="RefSeq" id="WP_210049608.1">
    <property type="nucleotide sequence ID" value="NZ_JAGINX010000001.1"/>
</dbReference>
<evidence type="ECO:0000313" key="5">
    <source>
        <dbReference type="Proteomes" id="UP001519331"/>
    </source>
</evidence>
<comment type="caution">
    <text evidence="4">The sequence shown here is derived from an EMBL/GenBank/DDBJ whole genome shotgun (WGS) entry which is preliminary data.</text>
</comment>
<organism evidence="4 5">
    <name type="scientific">Nesterenkonia lacusekhoensis</name>
    <dbReference type="NCBI Taxonomy" id="150832"/>
    <lineage>
        <taxon>Bacteria</taxon>
        <taxon>Bacillati</taxon>
        <taxon>Actinomycetota</taxon>
        <taxon>Actinomycetes</taxon>
        <taxon>Micrococcales</taxon>
        <taxon>Micrococcaceae</taxon>
        <taxon>Nesterenkonia</taxon>
    </lineage>
</organism>
<keyword evidence="2" id="KW-0472">Membrane</keyword>